<evidence type="ECO:0000256" key="2">
    <source>
        <dbReference type="ARBA" id="ARBA00022676"/>
    </source>
</evidence>
<gene>
    <name evidence="8" type="ORF">ADH67_02535</name>
</gene>
<evidence type="ECO:0000256" key="3">
    <source>
        <dbReference type="ARBA" id="ARBA00022679"/>
    </source>
</evidence>
<keyword evidence="3" id="KW-0808">Transferase</keyword>
<keyword evidence="5 6" id="KW-0238">DNA-binding</keyword>
<accession>A0A227KRR1</accession>
<dbReference type="Proteomes" id="UP000214610">
    <property type="component" value="Unassembled WGS sequence"/>
</dbReference>
<dbReference type="AlphaFoldDB" id="A0A227KRR1"/>
<dbReference type="GO" id="GO:0016779">
    <property type="term" value="F:nucleotidyltransferase activity"/>
    <property type="evidence" value="ECO:0007669"/>
    <property type="project" value="UniProtKB-KW"/>
</dbReference>
<evidence type="ECO:0000313" key="8">
    <source>
        <dbReference type="EMBL" id="OXE51189.1"/>
    </source>
</evidence>
<dbReference type="RefSeq" id="WP_084081423.1">
    <property type="nucleotide sequence ID" value="NZ_CAPFQK010000004.1"/>
</dbReference>
<keyword evidence="9" id="KW-1185">Reference proteome</keyword>
<keyword evidence="1 6" id="KW-1277">Toxin-antitoxin system</keyword>
<sequence length="67" mass="8163">MIKSNFWAGPRREYKQAEFLIEDHTDIELFTQIGVKNQKIYNEVKHILEKRQSSLSVTIRKDWYYND</sequence>
<evidence type="ECO:0000256" key="5">
    <source>
        <dbReference type="ARBA" id="ARBA00023125"/>
    </source>
</evidence>
<evidence type="ECO:0000256" key="6">
    <source>
        <dbReference type="PROSITE-ProRule" id="PRU01362"/>
    </source>
</evidence>
<dbReference type="PROSITE" id="PS52018">
    <property type="entry name" value="DART"/>
    <property type="match status" value="1"/>
</dbReference>
<keyword evidence="2" id="KW-0328">Glycosyltransferase</keyword>
<comment type="similarity">
    <text evidence="6">Belongs to the DarT ADP-ribosyltransferase family.</text>
</comment>
<dbReference type="GO" id="GO:0016757">
    <property type="term" value="F:glycosyltransferase activity"/>
    <property type="evidence" value="ECO:0007669"/>
    <property type="project" value="UniProtKB-KW"/>
</dbReference>
<evidence type="ECO:0000259" key="7">
    <source>
        <dbReference type="PROSITE" id="PS52018"/>
    </source>
</evidence>
<name>A0A227KRR1_9BURK</name>
<proteinExistence type="inferred from homology"/>
<evidence type="ECO:0000313" key="9">
    <source>
        <dbReference type="Proteomes" id="UP000214610"/>
    </source>
</evidence>
<protein>
    <recommendedName>
        <fullName evidence="7">DarT domain-containing protein</fullName>
    </recommendedName>
</protein>
<dbReference type="GO" id="GO:0003677">
    <property type="term" value="F:DNA binding"/>
    <property type="evidence" value="ECO:0007669"/>
    <property type="project" value="UniProtKB-UniRule"/>
</dbReference>
<reference evidence="9" key="1">
    <citation type="submission" date="2017-05" db="EMBL/GenBank/DDBJ databases">
        <title>Improved OligoMM genomes.</title>
        <authorList>
            <person name="Garzetti D."/>
        </authorList>
    </citation>
    <scope>NUCLEOTIDE SEQUENCE [LARGE SCALE GENOMIC DNA]</scope>
    <source>
        <strain evidence="9">YL45</strain>
    </source>
</reference>
<comment type="caution">
    <text evidence="6">Lacks conserved residue(s) required for the propagation of feature annotation.</text>
</comment>
<evidence type="ECO:0000256" key="1">
    <source>
        <dbReference type="ARBA" id="ARBA00022649"/>
    </source>
</evidence>
<dbReference type="Pfam" id="PF14487">
    <property type="entry name" value="DarT"/>
    <property type="match status" value="1"/>
</dbReference>
<organism evidence="8 9">
    <name type="scientific">Turicimonas muris</name>
    <dbReference type="NCBI Taxonomy" id="1796652"/>
    <lineage>
        <taxon>Bacteria</taxon>
        <taxon>Pseudomonadati</taxon>
        <taxon>Pseudomonadota</taxon>
        <taxon>Betaproteobacteria</taxon>
        <taxon>Burkholderiales</taxon>
        <taxon>Sutterellaceae</taxon>
        <taxon>Turicimonas</taxon>
    </lineage>
</organism>
<keyword evidence="4" id="KW-0548">Nucleotidyltransferase</keyword>
<evidence type="ECO:0000256" key="4">
    <source>
        <dbReference type="ARBA" id="ARBA00022695"/>
    </source>
</evidence>
<dbReference type="EMBL" id="NHMP01000001">
    <property type="protein sequence ID" value="OXE51189.1"/>
    <property type="molecule type" value="Genomic_DNA"/>
</dbReference>
<feature type="domain" description="DarT" evidence="7">
    <location>
        <begin position="1"/>
        <end position="65"/>
    </location>
</feature>
<dbReference type="InterPro" id="IPR029494">
    <property type="entry name" value="DarT"/>
</dbReference>
<comment type="caution">
    <text evidence="8">The sequence shown here is derived from an EMBL/GenBank/DDBJ whole genome shotgun (WGS) entry which is preliminary data.</text>
</comment>